<dbReference type="InterPro" id="IPR022687">
    <property type="entry name" value="HTH_DTXR"/>
</dbReference>
<keyword evidence="11" id="KW-0464">Manganese</keyword>
<comment type="similarity">
    <text evidence="2">Belongs to the DtxR/MntR family.</text>
</comment>
<dbReference type="InterPro" id="IPR036388">
    <property type="entry name" value="WH-like_DNA-bd_sf"/>
</dbReference>
<dbReference type="PROSITE" id="PS50944">
    <property type="entry name" value="HTH_DTXR"/>
    <property type="match status" value="1"/>
</dbReference>
<dbReference type="Gene3D" id="2.30.30.90">
    <property type="match status" value="1"/>
</dbReference>
<dbReference type="PANTHER" id="PTHR33238:SF11">
    <property type="entry name" value="TRANSCRIPTIONAL REGULATOR MNTR"/>
    <property type="match status" value="1"/>
</dbReference>
<dbReference type="PANTHER" id="PTHR33238">
    <property type="entry name" value="IRON (METAL) DEPENDENT REPRESSOR, DTXR FAMILY"/>
    <property type="match status" value="1"/>
</dbReference>
<comment type="function">
    <text evidence="12">In the presence of manganese, represses expression of mntH and mntS. Up-regulates expression of mntP.</text>
</comment>
<sequence length="219" mass="25001">MISTTIENYIKAIFYLGETATNVTVSAVAERMQNSPASVSDMLRRLYEKGLIEDKNNITLTDQGSFLAKQIIRKHRLWETFLVKTLDFKWDEVHSIAEQLEHVQSSLLTERLERFLEYPETDPHGDPIPDKDGNFPNLSIIPLSEAEPGKSYIFRSVATDAKDFLNHLDNKGLQLGQRWVIIEKEEFDGSVKLLVDDKNEVYLSEKVAKNLNICSGQLD</sequence>
<dbReference type="SUPFAM" id="SSF46785">
    <property type="entry name" value="Winged helix' DNA-binding domain"/>
    <property type="match status" value="1"/>
</dbReference>
<evidence type="ECO:0000313" key="16">
    <source>
        <dbReference type="Proteomes" id="UP000798808"/>
    </source>
</evidence>
<dbReference type="InterPro" id="IPR038157">
    <property type="entry name" value="FeoA_core_dom"/>
</dbReference>
<dbReference type="SMART" id="SM00529">
    <property type="entry name" value="HTH_DTXR"/>
    <property type="match status" value="1"/>
</dbReference>
<proteinExistence type="inferred from homology"/>
<dbReference type="SUPFAM" id="SSF47979">
    <property type="entry name" value="Iron-dependent repressor protein, dimerization domain"/>
    <property type="match status" value="1"/>
</dbReference>
<feature type="domain" description="HTH dtxR-type" evidence="14">
    <location>
        <begin position="1"/>
        <end position="61"/>
    </location>
</feature>
<evidence type="ECO:0000256" key="7">
    <source>
        <dbReference type="ARBA" id="ARBA00023015"/>
    </source>
</evidence>
<organism evidence="15 16">
    <name type="scientific">Fulvivirga kasyanovii</name>
    <dbReference type="NCBI Taxonomy" id="396812"/>
    <lineage>
        <taxon>Bacteria</taxon>
        <taxon>Pseudomonadati</taxon>
        <taxon>Bacteroidota</taxon>
        <taxon>Cytophagia</taxon>
        <taxon>Cytophagales</taxon>
        <taxon>Fulvivirgaceae</taxon>
        <taxon>Fulvivirga</taxon>
    </lineage>
</organism>
<name>A0ABW9RJ70_9BACT</name>
<keyword evidence="9" id="KW-0010">Activator</keyword>
<keyword evidence="8" id="KW-0238">DNA-binding</keyword>
<dbReference type="EMBL" id="SMLW01000367">
    <property type="protein sequence ID" value="MTI24119.1"/>
    <property type="molecule type" value="Genomic_DNA"/>
</dbReference>
<dbReference type="Gene3D" id="1.10.10.10">
    <property type="entry name" value="Winged helix-like DNA-binding domain superfamily/Winged helix DNA-binding domain"/>
    <property type="match status" value="1"/>
</dbReference>
<accession>A0ABW9RJ70</accession>
<dbReference type="Pfam" id="PF01325">
    <property type="entry name" value="Fe_dep_repress"/>
    <property type="match status" value="1"/>
</dbReference>
<comment type="subcellular location">
    <subcellularLocation>
        <location evidence="1">Cytoplasm</location>
    </subcellularLocation>
</comment>
<evidence type="ECO:0000256" key="2">
    <source>
        <dbReference type="ARBA" id="ARBA00007871"/>
    </source>
</evidence>
<evidence type="ECO:0000256" key="5">
    <source>
        <dbReference type="ARBA" id="ARBA00022490"/>
    </source>
</evidence>
<keyword evidence="7" id="KW-0805">Transcription regulation</keyword>
<keyword evidence="10" id="KW-0804">Transcription</keyword>
<dbReference type="RefSeq" id="WP_155169761.1">
    <property type="nucleotide sequence ID" value="NZ_BAAAFL010000017.1"/>
</dbReference>
<keyword evidence="5" id="KW-0963">Cytoplasm</keyword>
<evidence type="ECO:0000256" key="12">
    <source>
        <dbReference type="ARBA" id="ARBA00025185"/>
    </source>
</evidence>
<dbReference type="Pfam" id="PF02742">
    <property type="entry name" value="Fe_dep_repr_C"/>
    <property type="match status" value="1"/>
</dbReference>
<dbReference type="Pfam" id="PF04023">
    <property type="entry name" value="FeoA"/>
    <property type="match status" value="1"/>
</dbReference>
<evidence type="ECO:0000256" key="10">
    <source>
        <dbReference type="ARBA" id="ARBA00023163"/>
    </source>
</evidence>
<reference evidence="15 16" key="1">
    <citation type="submission" date="2019-02" db="EMBL/GenBank/DDBJ databases">
        <authorList>
            <person name="Goldberg S.R."/>
            <person name="Haltli B.A."/>
            <person name="Correa H."/>
            <person name="Russell K.G."/>
        </authorList>
    </citation>
    <scope>NUCLEOTIDE SEQUENCE [LARGE SCALE GENOMIC DNA]</scope>
    <source>
        <strain evidence="15 16">JCM 16186</strain>
    </source>
</reference>
<keyword evidence="6" id="KW-0678">Repressor</keyword>
<evidence type="ECO:0000256" key="8">
    <source>
        <dbReference type="ARBA" id="ARBA00023125"/>
    </source>
</evidence>
<evidence type="ECO:0000256" key="6">
    <source>
        <dbReference type="ARBA" id="ARBA00022491"/>
    </source>
</evidence>
<dbReference type="InterPro" id="IPR036390">
    <property type="entry name" value="WH_DNA-bd_sf"/>
</dbReference>
<evidence type="ECO:0000256" key="13">
    <source>
        <dbReference type="ARBA" id="ARBA00032593"/>
    </source>
</evidence>
<dbReference type="Proteomes" id="UP000798808">
    <property type="component" value="Unassembled WGS sequence"/>
</dbReference>
<dbReference type="InterPro" id="IPR050536">
    <property type="entry name" value="DtxR_MntR_Metal-Reg"/>
</dbReference>
<dbReference type="Gene3D" id="1.10.60.10">
    <property type="entry name" value="Iron dependent repressor, metal binding and dimerisation domain"/>
    <property type="match status" value="1"/>
</dbReference>
<evidence type="ECO:0000313" key="15">
    <source>
        <dbReference type="EMBL" id="MTI24119.1"/>
    </source>
</evidence>
<keyword evidence="16" id="KW-1185">Reference proteome</keyword>
<evidence type="ECO:0000256" key="3">
    <source>
        <dbReference type="ARBA" id="ARBA00011738"/>
    </source>
</evidence>
<evidence type="ECO:0000259" key="14">
    <source>
        <dbReference type="PROSITE" id="PS50944"/>
    </source>
</evidence>
<dbReference type="InterPro" id="IPR001367">
    <property type="entry name" value="Fe_dep_repressor"/>
</dbReference>
<evidence type="ECO:0000256" key="9">
    <source>
        <dbReference type="ARBA" id="ARBA00023159"/>
    </source>
</evidence>
<comment type="subunit">
    <text evidence="3">Homodimer.</text>
</comment>
<protein>
    <recommendedName>
        <fullName evidence="4">Transcriptional regulator MntR</fullName>
    </recommendedName>
    <alternativeName>
        <fullName evidence="13">Manganese transport regulator</fullName>
    </alternativeName>
</protein>
<gene>
    <name evidence="15" type="ORF">E1163_04090</name>
</gene>
<evidence type="ECO:0000256" key="4">
    <source>
        <dbReference type="ARBA" id="ARBA00022386"/>
    </source>
</evidence>
<dbReference type="InterPro" id="IPR022689">
    <property type="entry name" value="Iron_dep_repressor"/>
</dbReference>
<comment type="caution">
    <text evidence="15">The sequence shown here is derived from an EMBL/GenBank/DDBJ whole genome shotgun (WGS) entry which is preliminary data.</text>
</comment>
<dbReference type="InterPro" id="IPR036421">
    <property type="entry name" value="Fe_dep_repressor_sf"/>
</dbReference>
<evidence type="ECO:0000256" key="1">
    <source>
        <dbReference type="ARBA" id="ARBA00004496"/>
    </source>
</evidence>
<evidence type="ECO:0000256" key="11">
    <source>
        <dbReference type="ARBA" id="ARBA00023211"/>
    </source>
</evidence>
<dbReference type="InterPro" id="IPR007167">
    <property type="entry name" value="Fe-transptr_FeoA-like"/>
</dbReference>